<keyword evidence="3" id="KW-1185">Reference proteome</keyword>
<dbReference type="AlphaFoldDB" id="A0A660L1Q8"/>
<keyword evidence="1" id="KW-0732">Signal</keyword>
<dbReference type="RefSeq" id="WP_121254899.1">
    <property type="nucleotide sequence ID" value="NZ_RBIL01000002.1"/>
</dbReference>
<evidence type="ECO:0000313" key="2">
    <source>
        <dbReference type="EMBL" id="RKQ86832.1"/>
    </source>
</evidence>
<protein>
    <recommendedName>
        <fullName evidence="4">Small secreted domain DUF320</fullName>
    </recommendedName>
</protein>
<dbReference type="PROSITE" id="PS51318">
    <property type="entry name" value="TAT"/>
    <property type="match status" value="1"/>
</dbReference>
<accession>A0A660L1Q8</accession>
<name>A0A660L1Q8_9ACTN</name>
<reference evidence="2 3" key="1">
    <citation type="submission" date="2018-10" db="EMBL/GenBank/DDBJ databases">
        <title>Genomic Encyclopedia of Archaeal and Bacterial Type Strains, Phase II (KMG-II): from individual species to whole genera.</title>
        <authorList>
            <person name="Goeker M."/>
        </authorList>
    </citation>
    <scope>NUCLEOTIDE SEQUENCE [LARGE SCALE GENOMIC DNA]</scope>
    <source>
        <strain evidence="2 3">DSM 14954</strain>
    </source>
</reference>
<feature type="chain" id="PRO_5025055991" description="Small secreted domain DUF320" evidence="1">
    <location>
        <begin position="28"/>
        <end position="129"/>
    </location>
</feature>
<gene>
    <name evidence="2" type="ORF">C8N24_4847</name>
</gene>
<organism evidence="2 3">
    <name type="scientific">Solirubrobacter pauli</name>
    <dbReference type="NCBI Taxonomy" id="166793"/>
    <lineage>
        <taxon>Bacteria</taxon>
        <taxon>Bacillati</taxon>
        <taxon>Actinomycetota</taxon>
        <taxon>Thermoleophilia</taxon>
        <taxon>Solirubrobacterales</taxon>
        <taxon>Solirubrobacteraceae</taxon>
        <taxon>Solirubrobacter</taxon>
    </lineage>
</organism>
<sequence>MLSRRTPLLAALATGAALASAAPAAHAVTMPNLKLGAPANLQLPIAPGIGGIGGYGGGYGGLTTGKLCGNSVYPDAAGPSGSNNQTVCNWGGLTFVGPSTAVTSVVGPTIISPGFVGTIITSSGNVGIG</sequence>
<evidence type="ECO:0000256" key="1">
    <source>
        <dbReference type="SAM" id="SignalP"/>
    </source>
</evidence>
<evidence type="ECO:0000313" key="3">
    <source>
        <dbReference type="Proteomes" id="UP000278962"/>
    </source>
</evidence>
<feature type="signal peptide" evidence="1">
    <location>
        <begin position="1"/>
        <end position="27"/>
    </location>
</feature>
<proteinExistence type="predicted"/>
<dbReference type="EMBL" id="RBIL01000002">
    <property type="protein sequence ID" value="RKQ86832.1"/>
    <property type="molecule type" value="Genomic_DNA"/>
</dbReference>
<dbReference type="Proteomes" id="UP000278962">
    <property type="component" value="Unassembled WGS sequence"/>
</dbReference>
<comment type="caution">
    <text evidence="2">The sequence shown here is derived from an EMBL/GenBank/DDBJ whole genome shotgun (WGS) entry which is preliminary data.</text>
</comment>
<dbReference type="InterPro" id="IPR006311">
    <property type="entry name" value="TAT_signal"/>
</dbReference>
<evidence type="ECO:0008006" key="4">
    <source>
        <dbReference type="Google" id="ProtNLM"/>
    </source>
</evidence>